<dbReference type="RefSeq" id="WP_343972528.1">
    <property type="nucleotide sequence ID" value="NZ_BAAAJG010000003.1"/>
</dbReference>
<reference evidence="3" key="1">
    <citation type="journal article" date="2019" name="Int. J. Syst. Evol. Microbiol.">
        <title>The Global Catalogue of Microorganisms (GCM) 10K type strain sequencing project: providing services to taxonomists for standard genome sequencing and annotation.</title>
        <authorList>
            <consortium name="The Broad Institute Genomics Platform"/>
            <consortium name="The Broad Institute Genome Sequencing Center for Infectious Disease"/>
            <person name="Wu L."/>
            <person name="Ma J."/>
        </authorList>
    </citation>
    <scope>NUCLEOTIDE SEQUENCE [LARGE SCALE GENOMIC DNA]</scope>
    <source>
        <strain evidence="3">JCM 12165</strain>
    </source>
</reference>
<comment type="caution">
    <text evidence="2">The sequence shown here is derived from an EMBL/GenBank/DDBJ whole genome shotgun (WGS) entry which is preliminary data.</text>
</comment>
<gene>
    <name evidence="2" type="ORF">ACFSCY_01910</name>
</gene>
<accession>A0ABW4FBT3</accession>
<keyword evidence="3" id="KW-1185">Reference proteome</keyword>
<organism evidence="2 3">
    <name type="scientific">Pseudonocardia aurantiaca</name>
    <dbReference type="NCBI Taxonomy" id="75290"/>
    <lineage>
        <taxon>Bacteria</taxon>
        <taxon>Bacillati</taxon>
        <taxon>Actinomycetota</taxon>
        <taxon>Actinomycetes</taxon>
        <taxon>Pseudonocardiales</taxon>
        <taxon>Pseudonocardiaceae</taxon>
        <taxon>Pseudonocardia</taxon>
    </lineage>
</organism>
<protein>
    <submittedName>
        <fullName evidence="2">Uncharacterized protein</fullName>
    </submittedName>
</protein>
<feature type="compositionally biased region" description="Low complexity" evidence="1">
    <location>
        <begin position="14"/>
        <end position="29"/>
    </location>
</feature>
<evidence type="ECO:0000313" key="3">
    <source>
        <dbReference type="Proteomes" id="UP001597145"/>
    </source>
</evidence>
<dbReference type="Proteomes" id="UP001597145">
    <property type="component" value="Unassembled WGS sequence"/>
</dbReference>
<proteinExistence type="predicted"/>
<dbReference type="EMBL" id="JBHUCP010000001">
    <property type="protein sequence ID" value="MFD1528190.1"/>
    <property type="molecule type" value="Genomic_DNA"/>
</dbReference>
<evidence type="ECO:0000313" key="2">
    <source>
        <dbReference type="EMBL" id="MFD1528190.1"/>
    </source>
</evidence>
<name>A0ABW4FBT3_9PSEU</name>
<evidence type="ECO:0000256" key="1">
    <source>
        <dbReference type="SAM" id="MobiDB-lite"/>
    </source>
</evidence>
<feature type="region of interest" description="Disordered" evidence="1">
    <location>
        <begin position="1"/>
        <end position="32"/>
    </location>
</feature>
<sequence>MTSASTGVNHERVGAAGAAAAGRRTAVVGESPPAHCTVVGCSAGVRTVGLSSPAGVRTVDRSADDSG</sequence>